<feature type="domain" description="CBS" evidence="3">
    <location>
        <begin position="78"/>
        <end position="134"/>
    </location>
</feature>
<dbReference type="PANTHER" id="PTHR43080:SF2">
    <property type="entry name" value="CBS DOMAIN-CONTAINING PROTEIN"/>
    <property type="match status" value="1"/>
</dbReference>
<reference evidence="5" key="1">
    <citation type="submission" date="2019-04" db="EMBL/GenBank/DDBJ databases">
        <title>Draft genome sequence of Pseudonocardiaceae bacterium SL3-2-4.</title>
        <authorList>
            <person name="Ningsih F."/>
            <person name="Yokota A."/>
            <person name="Sakai Y."/>
            <person name="Nanatani K."/>
            <person name="Yabe S."/>
            <person name="Oetari A."/>
            <person name="Sjamsuridzal W."/>
        </authorList>
    </citation>
    <scope>NUCLEOTIDE SEQUENCE [LARGE SCALE GENOMIC DNA]</scope>
    <source>
        <strain evidence="5">SL3-2-4</strain>
    </source>
</reference>
<organism evidence="4 5">
    <name type="scientific">Gandjariella thermophila</name>
    <dbReference type="NCBI Taxonomy" id="1931992"/>
    <lineage>
        <taxon>Bacteria</taxon>
        <taxon>Bacillati</taxon>
        <taxon>Actinomycetota</taxon>
        <taxon>Actinomycetes</taxon>
        <taxon>Pseudonocardiales</taxon>
        <taxon>Pseudonocardiaceae</taxon>
        <taxon>Gandjariella</taxon>
    </lineage>
</organism>
<accession>A0A4D4J400</accession>
<dbReference type="Proteomes" id="UP000298860">
    <property type="component" value="Unassembled WGS sequence"/>
</dbReference>
<sequence length="202" mass="21074">MRVTDIMRCPVVCAHPGTTVRVATALLVDNAFTALPVVEPDGRLVGIVTEADLLRGTVRDARLAAAGTARGTPVAEVMSSPVATVPAGATLPEVREAMSAHGRRCLPVVDEAGTPLGVVSRGDVLRTLLREDEMTAAKVRRLLADYTAGQRDWTVHVTSGLAVVSGEFADEAEQGMVTALVRTAPGVTGVVLRPRYALAGAN</sequence>
<evidence type="ECO:0000256" key="1">
    <source>
        <dbReference type="ARBA" id="ARBA00023122"/>
    </source>
</evidence>
<dbReference type="CDD" id="cd02205">
    <property type="entry name" value="CBS_pair_SF"/>
    <property type="match status" value="1"/>
</dbReference>
<dbReference type="InterPro" id="IPR051257">
    <property type="entry name" value="Diverse_CBS-Domain"/>
</dbReference>
<keyword evidence="5" id="KW-1185">Reference proteome</keyword>
<name>A0A4D4J400_9PSEU</name>
<comment type="caution">
    <text evidence="4">The sequence shown here is derived from an EMBL/GenBank/DDBJ whole genome shotgun (WGS) entry which is preliminary data.</text>
</comment>
<dbReference type="RefSeq" id="WP_137811880.1">
    <property type="nucleotide sequence ID" value="NZ_BJFL01000001.1"/>
</dbReference>
<dbReference type="Pfam" id="PF00571">
    <property type="entry name" value="CBS"/>
    <property type="match status" value="2"/>
</dbReference>
<dbReference type="SUPFAM" id="SSF54631">
    <property type="entry name" value="CBS-domain pair"/>
    <property type="match status" value="1"/>
</dbReference>
<dbReference type="EMBL" id="BJFL01000001">
    <property type="protein sequence ID" value="GDY28693.1"/>
    <property type="molecule type" value="Genomic_DNA"/>
</dbReference>
<dbReference type="InterPro" id="IPR000644">
    <property type="entry name" value="CBS_dom"/>
</dbReference>
<dbReference type="Gene3D" id="3.10.580.10">
    <property type="entry name" value="CBS-domain"/>
    <property type="match status" value="1"/>
</dbReference>
<gene>
    <name evidence="4" type="ORF">GTS_03260</name>
</gene>
<dbReference type="PROSITE" id="PS51371">
    <property type="entry name" value="CBS"/>
    <property type="match status" value="2"/>
</dbReference>
<protein>
    <submittedName>
        <fullName evidence="4">CBS domain-containing protein</fullName>
    </submittedName>
</protein>
<feature type="domain" description="CBS" evidence="3">
    <location>
        <begin position="7"/>
        <end position="63"/>
    </location>
</feature>
<evidence type="ECO:0000259" key="3">
    <source>
        <dbReference type="PROSITE" id="PS51371"/>
    </source>
</evidence>
<evidence type="ECO:0000313" key="5">
    <source>
        <dbReference type="Proteomes" id="UP000298860"/>
    </source>
</evidence>
<dbReference type="OrthoDB" id="9799454at2"/>
<dbReference type="SMART" id="SM00116">
    <property type="entry name" value="CBS"/>
    <property type="match status" value="2"/>
</dbReference>
<evidence type="ECO:0000256" key="2">
    <source>
        <dbReference type="PROSITE-ProRule" id="PRU00703"/>
    </source>
</evidence>
<keyword evidence="1 2" id="KW-0129">CBS domain</keyword>
<evidence type="ECO:0000313" key="4">
    <source>
        <dbReference type="EMBL" id="GDY28693.1"/>
    </source>
</evidence>
<dbReference type="InterPro" id="IPR046342">
    <property type="entry name" value="CBS_dom_sf"/>
</dbReference>
<dbReference type="AlphaFoldDB" id="A0A4D4J400"/>
<proteinExistence type="predicted"/>
<dbReference type="PANTHER" id="PTHR43080">
    <property type="entry name" value="CBS DOMAIN-CONTAINING PROTEIN CBSX3, MITOCHONDRIAL"/>
    <property type="match status" value="1"/>
</dbReference>